<dbReference type="InterPro" id="IPR051490">
    <property type="entry name" value="THEM6_lcsJ_thioesterase"/>
</dbReference>
<dbReference type="PANTHER" id="PTHR12475:SF4">
    <property type="entry name" value="PROTEIN THEM6"/>
    <property type="match status" value="1"/>
</dbReference>
<dbReference type="EMBL" id="JANIEX010000191">
    <property type="protein sequence ID" value="KAJ3571327.1"/>
    <property type="molecule type" value="Genomic_DNA"/>
</dbReference>
<evidence type="ECO:0000313" key="3">
    <source>
        <dbReference type="EMBL" id="KAJ3571327.1"/>
    </source>
</evidence>
<comment type="caution">
    <text evidence="3">The sequence shown here is derived from an EMBL/GenBank/DDBJ whole genome shotgun (WGS) entry which is preliminary data.</text>
</comment>
<dbReference type="Pfam" id="PF13279">
    <property type="entry name" value="4HBT_2"/>
    <property type="match status" value="1"/>
</dbReference>
<dbReference type="PANTHER" id="PTHR12475">
    <property type="match status" value="1"/>
</dbReference>
<keyword evidence="4" id="KW-1185">Reference proteome</keyword>
<dbReference type="Gene3D" id="3.10.129.10">
    <property type="entry name" value="Hotdog Thioesterase"/>
    <property type="match status" value="1"/>
</dbReference>
<feature type="region of interest" description="Disordered" evidence="2">
    <location>
        <begin position="197"/>
        <end position="218"/>
    </location>
</feature>
<comment type="similarity">
    <text evidence="1">Belongs to the lcsJ thioesterase family.</text>
</comment>
<reference evidence="3" key="1">
    <citation type="submission" date="2022-07" db="EMBL/GenBank/DDBJ databases">
        <title>Genome Sequence of Leucocoprinus birnbaumii.</title>
        <authorList>
            <person name="Buettner E."/>
        </authorList>
    </citation>
    <scope>NUCLEOTIDE SEQUENCE</scope>
    <source>
        <strain evidence="3">VT141</strain>
    </source>
</reference>
<dbReference type="Proteomes" id="UP001213000">
    <property type="component" value="Unassembled WGS sequence"/>
</dbReference>
<dbReference type="AlphaFoldDB" id="A0AAD5VYH8"/>
<dbReference type="SUPFAM" id="SSF54637">
    <property type="entry name" value="Thioesterase/thiol ester dehydrase-isomerase"/>
    <property type="match status" value="1"/>
</dbReference>
<evidence type="ECO:0000256" key="2">
    <source>
        <dbReference type="SAM" id="MobiDB-lite"/>
    </source>
</evidence>
<proteinExistence type="inferred from homology"/>
<accession>A0AAD5VYH8</accession>
<name>A0AAD5VYH8_9AGAR</name>
<feature type="compositionally biased region" description="Polar residues" evidence="2">
    <location>
        <begin position="203"/>
        <end position="212"/>
    </location>
</feature>
<organism evidence="3 4">
    <name type="scientific">Leucocoprinus birnbaumii</name>
    <dbReference type="NCBI Taxonomy" id="56174"/>
    <lineage>
        <taxon>Eukaryota</taxon>
        <taxon>Fungi</taxon>
        <taxon>Dikarya</taxon>
        <taxon>Basidiomycota</taxon>
        <taxon>Agaricomycotina</taxon>
        <taxon>Agaricomycetes</taxon>
        <taxon>Agaricomycetidae</taxon>
        <taxon>Agaricales</taxon>
        <taxon>Agaricineae</taxon>
        <taxon>Agaricaceae</taxon>
        <taxon>Leucocoprinus</taxon>
    </lineage>
</organism>
<evidence type="ECO:0000256" key="1">
    <source>
        <dbReference type="ARBA" id="ARBA00038476"/>
    </source>
</evidence>
<dbReference type="InterPro" id="IPR029069">
    <property type="entry name" value="HotDog_dom_sf"/>
</dbReference>
<sequence length="395" mass="44626">MSSLLQRRRELFAVNGPVLKAARTALRVLPSATKWLVLLLFLINAKSWPLMWHIRVFRPVFRIRAEYHLLLWRTMFCSKTAQDKRIDQWLDARSPIGEDPFDKISIYKTRATIDDSDFNGHLSNSSYAKTLDSARFYMAIEMFTMFFRSGGWMALGGTHFIYLKEIPMMVEYEVRSSLVSWDQKWMFVLHRFVTKPKGKRSNHQSTPYNQSPSPDPAVQNVLHASLRTQTDTTPALSTSPLGEPDGATLHTISISEVCFKIGRITVPPALAIAANGFSAPPSEFGSSLNEYSKTNPPPHWGKAKEVMSVPSGGSTKKLRNLFVGGWRDMSESERWWDQALSGVVEQRRKARLEVVASLRSGMEGAKALISIYLNHRFLDPLKSISVGLAFTPSTR</sequence>
<protein>
    <submittedName>
        <fullName evidence="3">Uncharacterized protein</fullName>
    </submittedName>
</protein>
<gene>
    <name evidence="3" type="ORF">NP233_g3829</name>
</gene>
<evidence type="ECO:0000313" key="4">
    <source>
        <dbReference type="Proteomes" id="UP001213000"/>
    </source>
</evidence>
<dbReference type="CDD" id="cd00586">
    <property type="entry name" value="4HBT"/>
    <property type="match status" value="1"/>
</dbReference>